<sequence length="94" mass="10370">MSVSVLHGGETAETKAFLQLVKRENGEEPFSVTALGAVDEQCWRYLGPADVAVAMGDFVQCGERRYVVRAAGPFYVGEEIACYWAMLHPKEEEA</sequence>
<proteinExistence type="predicted"/>
<dbReference type="EMBL" id="BK016103">
    <property type="protein sequence ID" value="DAF95119.1"/>
    <property type="molecule type" value="Genomic_DNA"/>
</dbReference>
<reference evidence="1" key="1">
    <citation type="journal article" date="2021" name="Proc. Natl. Acad. Sci. U.S.A.">
        <title>A Catalog of Tens of Thousands of Viruses from Human Metagenomes Reveals Hidden Associations with Chronic Diseases.</title>
        <authorList>
            <person name="Tisza M.J."/>
            <person name="Buck C.B."/>
        </authorList>
    </citation>
    <scope>NUCLEOTIDE SEQUENCE</scope>
    <source>
        <strain evidence="1">Ctjdk2</strain>
    </source>
</reference>
<name>A0A8S5UKW3_9CAUD</name>
<protein>
    <submittedName>
        <fullName evidence="1">Uncharacterized protein</fullName>
    </submittedName>
</protein>
<evidence type="ECO:0000313" key="1">
    <source>
        <dbReference type="EMBL" id="DAF95119.1"/>
    </source>
</evidence>
<accession>A0A8S5UKW3</accession>
<organism evidence="1">
    <name type="scientific">Siphoviridae sp. ctjdk2</name>
    <dbReference type="NCBI Taxonomy" id="2825635"/>
    <lineage>
        <taxon>Viruses</taxon>
        <taxon>Duplodnaviria</taxon>
        <taxon>Heunggongvirae</taxon>
        <taxon>Uroviricota</taxon>
        <taxon>Caudoviricetes</taxon>
    </lineage>
</organism>